<gene>
    <name evidence="1" type="ORF">MC7420_6189</name>
</gene>
<dbReference type="STRING" id="118168.MC7420_6189"/>
<dbReference type="Proteomes" id="UP000003835">
    <property type="component" value="Unassembled WGS sequence"/>
</dbReference>
<protein>
    <submittedName>
        <fullName evidence="1">Class I glutamine amidotransferase, putative</fullName>
    </submittedName>
</protein>
<dbReference type="OrthoDB" id="9813383at2"/>
<dbReference type="Gene3D" id="3.40.50.880">
    <property type="match status" value="1"/>
</dbReference>
<keyword evidence="2" id="KW-1185">Reference proteome</keyword>
<dbReference type="PROSITE" id="PS51273">
    <property type="entry name" value="GATASE_TYPE_1"/>
    <property type="match status" value="1"/>
</dbReference>
<dbReference type="InterPro" id="IPR011697">
    <property type="entry name" value="Peptidase_C26"/>
</dbReference>
<keyword evidence="1" id="KW-0315">Glutamine amidotransferase</keyword>
<dbReference type="Pfam" id="PF07722">
    <property type="entry name" value="Peptidase_C26"/>
    <property type="match status" value="1"/>
</dbReference>
<dbReference type="InterPro" id="IPR044668">
    <property type="entry name" value="PuuD-like"/>
</dbReference>
<evidence type="ECO:0000313" key="2">
    <source>
        <dbReference type="Proteomes" id="UP000003835"/>
    </source>
</evidence>
<dbReference type="SUPFAM" id="SSF52317">
    <property type="entry name" value="Class I glutamine amidotransferase-like"/>
    <property type="match status" value="1"/>
</dbReference>
<dbReference type="AlphaFoldDB" id="B4VU50"/>
<dbReference type="CDD" id="cd01745">
    <property type="entry name" value="GATase1_2"/>
    <property type="match status" value="1"/>
</dbReference>
<name>B4VU50_9CYAN</name>
<dbReference type="GO" id="GO:0006598">
    <property type="term" value="P:polyamine catabolic process"/>
    <property type="evidence" value="ECO:0007669"/>
    <property type="project" value="TreeGrafter"/>
</dbReference>
<evidence type="ECO:0000313" key="1">
    <source>
        <dbReference type="EMBL" id="EDX74711.1"/>
    </source>
</evidence>
<dbReference type="PANTHER" id="PTHR43235:SF1">
    <property type="entry name" value="GLUTAMINE AMIDOTRANSFERASE PB2B2.05-RELATED"/>
    <property type="match status" value="1"/>
</dbReference>
<proteinExistence type="predicted"/>
<sequence length="256" mass="27973">MNLKPMTPPIIGITTYNYKPTGNFYSPAGYTQAVQSAGGIPILLPPVQSDPAVLLNQVDGLIFTGGGDIDPDFYNGSPHPTIYGTDPERDQAELALAKLALAKHKPVLGICRGLEVLMVASGGDLVPHLPEEFGEAILHREEMLKPSQHTVRIYADSQLSGIMGKEELTVVSWHHQTVRTIPYGWQIVAKAEDGLIEALEHKQHPFAIALQWHPELSLPDSRHFSIFQALIQAASFDQDALNPNSFHLQTTGWGCG</sequence>
<keyword evidence="1" id="KW-0808">Transferase</keyword>
<dbReference type="PANTHER" id="PTHR43235">
    <property type="entry name" value="GLUTAMINE AMIDOTRANSFERASE PB2B2.05-RELATED"/>
    <property type="match status" value="1"/>
</dbReference>
<dbReference type="GO" id="GO:0005829">
    <property type="term" value="C:cytosol"/>
    <property type="evidence" value="ECO:0007669"/>
    <property type="project" value="TreeGrafter"/>
</dbReference>
<dbReference type="InterPro" id="IPR029062">
    <property type="entry name" value="Class_I_gatase-like"/>
</dbReference>
<dbReference type="eggNOG" id="COG2071">
    <property type="taxonomic scope" value="Bacteria"/>
</dbReference>
<accession>B4VU50</accession>
<dbReference type="EMBL" id="DS989852">
    <property type="protein sequence ID" value="EDX74711.1"/>
    <property type="molecule type" value="Genomic_DNA"/>
</dbReference>
<organism evidence="1 2">
    <name type="scientific">Coleofasciculus chthonoplastes PCC 7420</name>
    <dbReference type="NCBI Taxonomy" id="118168"/>
    <lineage>
        <taxon>Bacteria</taxon>
        <taxon>Bacillati</taxon>
        <taxon>Cyanobacteriota</taxon>
        <taxon>Cyanophyceae</taxon>
        <taxon>Coleofasciculales</taxon>
        <taxon>Coleofasciculaceae</taxon>
        <taxon>Coleofasciculus</taxon>
    </lineage>
</organism>
<reference evidence="1 2" key="1">
    <citation type="submission" date="2008-07" db="EMBL/GenBank/DDBJ databases">
        <authorList>
            <person name="Tandeau de Marsac N."/>
            <person name="Ferriera S."/>
            <person name="Johnson J."/>
            <person name="Kravitz S."/>
            <person name="Beeson K."/>
            <person name="Sutton G."/>
            <person name="Rogers Y.-H."/>
            <person name="Friedman R."/>
            <person name="Frazier M."/>
            <person name="Venter J.C."/>
        </authorList>
    </citation>
    <scope>NUCLEOTIDE SEQUENCE [LARGE SCALE GENOMIC DNA]</scope>
    <source>
        <strain evidence="1 2">PCC 7420</strain>
    </source>
</reference>
<dbReference type="HOGENOM" id="CLU_030756_4_0_3"/>
<dbReference type="GO" id="GO:0016740">
    <property type="term" value="F:transferase activity"/>
    <property type="evidence" value="ECO:0007669"/>
    <property type="project" value="UniProtKB-KW"/>
</dbReference>
<dbReference type="GO" id="GO:0033969">
    <property type="term" value="F:gamma-glutamyl-gamma-aminobutyrate hydrolase activity"/>
    <property type="evidence" value="ECO:0007669"/>
    <property type="project" value="TreeGrafter"/>
</dbReference>